<evidence type="ECO:0000313" key="3">
    <source>
        <dbReference type="Proteomes" id="UP001162131"/>
    </source>
</evidence>
<reference evidence="2" key="1">
    <citation type="submission" date="2021-09" db="EMBL/GenBank/DDBJ databases">
        <authorList>
            <consortium name="AG Swart"/>
            <person name="Singh M."/>
            <person name="Singh A."/>
            <person name="Seah K."/>
            <person name="Emmerich C."/>
        </authorList>
    </citation>
    <scope>NUCLEOTIDE SEQUENCE</scope>
    <source>
        <strain evidence="2">ATCC30299</strain>
    </source>
</reference>
<gene>
    <name evidence="2" type="ORF">BSTOLATCC_MIC30624</name>
</gene>
<keyword evidence="3" id="KW-1185">Reference proteome</keyword>
<accession>A0AAU9JFA6</accession>
<organism evidence="2 3">
    <name type="scientific">Blepharisma stoltei</name>
    <dbReference type="NCBI Taxonomy" id="1481888"/>
    <lineage>
        <taxon>Eukaryota</taxon>
        <taxon>Sar</taxon>
        <taxon>Alveolata</taxon>
        <taxon>Ciliophora</taxon>
        <taxon>Postciliodesmatophora</taxon>
        <taxon>Heterotrichea</taxon>
        <taxon>Heterotrichida</taxon>
        <taxon>Blepharismidae</taxon>
        <taxon>Blepharisma</taxon>
    </lineage>
</organism>
<proteinExistence type="predicted"/>
<feature type="compositionally biased region" description="Basic and acidic residues" evidence="1">
    <location>
        <begin position="372"/>
        <end position="383"/>
    </location>
</feature>
<name>A0AAU9JFA6_9CILI</name>
<dbReference type="Proteomes" id="UP001162131">
    <property type="component" value="Unassembled WGS sequence"/>
</dbReference>
<dbReference type="AlphaFoldDB" id="A0AAU9JFA6"/>
<dbReference type="EMBL" id="CAJZBQ010000030">
    <property type="protein sequence ID" value="CAG9322249.1"/>
    <property type="molecule type" value="Genomic_DNA"/>
</dbReference>
<sequence>MKPNEKTHKFDNDALDLQIDRLNSVIQSMMNGIQTLDKENPLERYSTDFLSPSCRLNSKRNRISVLSLESEQDLITTERDWIFESVEADEEIMSNIEGLLISLDRAMMVAEDYRSSEVRKNEFEYENMEENKLIHEIKCSLSDMYKLISDAKQIITETETNKSYNGILKLGDFSIDILIEHNDLILQEKSNLSKEILTHLSVKPIISTKNISPEQAYINQLENEIEELKRNSMFPDEIFDFTKNLKHKLEETYEKSSEEFSGSFNSDNSLELTKSTMELFPNSSRPVLHLDLHKINRGNNEVKKMKEELEWQINEMQITKNQYKNKLNEMQQQQALFQQQANLIKAKTVELEKDKENFEKEKEKLVQEKKDFEEKQSKLKNDIRNTFSRHNRGASGDFFRPPKSRKNSEKCYYSSREGTPEPIIDEEADALYEELQKAQALLQTANAENADSIVIKINRIKTQLSNLRSAKALNHFQAHSNSIQHVINTMEKQFETRDIRKASPVPRKAVISTPSDFAPKDNKILNGLQVPKNLCATPDKLIASFSESNFCRKSPIPITKPVQNLNPALDAEIETLKKHLRLKEIRLKEKEKEIFDKEIMLQKTWMKEPDADQLIPMVQKELIYIQSLKQNLELKQKDIERDQYLLLKKLEQVKKKEEFLSEKENKIDSEIEVQKREISEKTEAIYQLLTSYNLQ</sequence>
<protein>
    <submittedName>
        <fullName evidence="2">Uncharacterized protein</fullName>
    </submittedName>
</protein>
<evidence type="ECO:0000256" key="1">
    <source>
        <dbReference type="SAM" id="MobiDB-lite"/>
    </source>
</evidence>
<comment type="caution">
    <text evidence="2">The sequence shown here is derived from an EMBL/GenBank/DDBJ whole genome shotgun (WGS) entry which is preliminary data.</text>
</comment>
<evidence type="ECO:0000313" key="2">
    <source>
        <dbReference type="EMBL" id="CAG9322249.1"/>
    </source>
</evidence>
<feature type="region of interest" description="Disordered" evidence="1">
    <location>
        <begin position="372"/>
        <end position="419"/>
    </location>
</feature>